<reference evidence="2 3" key="1">
    <citation type="journal article" date="2016" name="Nat. Commun.">
        <title>Thousands of microbial genomes shed light on interconnected biogeochemical processes in an aquifer system.</title>
        <authorList>
            <person name="Anantharaman K."/>
            <person name="Brown C.T."/>
            <person name="Hug L.A."/>
            <person name="Sharon I."/>
            <person name="Castelle C.J."/>
            <person name="Probst A.J."/>
            <person name="Thomas B.C."/>
            <person name="Singh A."/>
            <person name="Wilkins M.J."/>
            <person name="Karaoz U."/>
            <person name="Brodie E.L."/>
            <person name="Williams K.H."/>
            <person name="Hubbard S.S."/>
            <person name="Banfield J.F."/>
        </authorList>
    </citation>
    <scope>NUCLEOTIDE SEQUENCE [LARGE SCALE GENOMIC DNA]</scope>
</reference>
<dbReference type="InterPro" id="IPR007314">
    <property type="entry name" value="Cofac_haem-bd_dom"/>
</dbReference>
<dbReference type="SUPFAM" id="SSF159501">
    <property type="entry name" value="EreA/ChaN-like"/>
    <property type="match status" value="1"/>
</dbReference>
<dbReference type="EMBL" id="MFNE01000010">
    <property type="protein sequence ID" value="OGG96755.1"/>
    <property type="molecule type" value="Genomic_DNA"/>
</dbReference>
<evidence type="ECO:0000313" key="3">
    <source>
        <dbReference type="Proteomes" id="UP000178449"/>
    </source>
</evidence>
<dbReference type="CDD" id="cd14727">
    <property type="entry name" value="ChanN-like"/>
    <property type="match status" value="1"/>
</dbReference>
<feature type="domain" description="Haem-binding uptake Tiki superfamily ChaN" evidence="1">
    <location>
        <begin position="42"/>
        <end position="247"/>
    </location>
</feature>
<dbReference type="PROSITE" id="PS51257">
    <property type="entry name" value="PROKAR_LIPOPROTEIN"/>
    <property type="match status" value="1"/>
</dbReference>
<accession>A0A1F6GF62</accession>
<proteinExistence type="predicted"/>
<comment type="caution">
    <text evidence="2">The sequence shown here is derived from an EMBL/GenBank/DDBJ whole genome shotgun (WGS) entry which is preliminary data.</text>
</comment>
<gene>
    <name evidence="2" type="ORF">A2527_04155</name>
</gene>
<evidence type="ECO:0000313" key="2">
    <source>
        <dbReference type="EMBL" id="OGG96755.1"/>
    </source>
</evidence>
<sequence length="314" mass="35858">MKNKILGLALLLLGACSTSRPPDPLIGQTTYLGEVQSETRLFAEIDQAQIILIGETHDNPVHHQFQRQVLKRLGPKKPVLTIELFAQEQTSMLMLYATGKGDWSNDLRKGLNWESQDNELWQAYLGLIEEARLLKLELAGIDLDRALIRRLTKLGRQNLTPLEQAQLPPVTSSSDAYKQLMYANFTADHCGWSDPELLEKLYQVWQIRNEVMAENLARLHRAHPERPIVVALGAGHIQYGQAVLARLKSKLPGVKMFALAMQEVDREARPLAEYYEPKVDFGPPFEWLQFTHRTRWEDPCETFKSSLSKHKQTP</sequence>
<organism evidence="2 3">
    <name type="scientific">Candidatus Lambdaproteobacteria bacterium RIFOXYD2_FULL_50_16</name>
    <dbReference type="NCBI Taxonomy" id="1817772"/>
    <lineage>
        <taxon>Bacteria</taxon>
        <taxon>Pseudomonadati</taxon>
        <taxon>Pseudomonadota</taxon>
        <taxon>Candidatus Lambdaproteobacteria</taxon>
    </lineage>
</organism>
<evidence type="ECO:0000259" key="1">
    <source>
        <dbReference type="Pfam" id="PF04187"/>
    </source>
</evidence>
<name>A0A1F6GF62_9PROT</name>
<protein>
    <recommendedName>
        <fullName evidence="1">Haem-binding uptake Tiki superfamily ChaN domain-containing protein</fullName>
    </recommendedName>
</protein>
<dbReference type="AlphaFoldDB" id="A0A1F6GF62"/>
<dbReference type="STRING" id="1817772.A2527_04155"/>
<dbReference type="Gene3D" id="3.40.50.11550">
    <property type="match status" value="1"/>
</dbReference>
<dbReference type="Proteomes" id="UP000178449">
    <property type="component" value="Unassembled WGS sequence"/>
</dbReference>
<dbReference type="Pfam" id="PF04187">
    <property type="entry name" value="Cofac_haem_bdg"/>
    <property type="match status" value="1"/>
</dbReference>